<gene>
    <name evidence="1" type="ORF">QFC20_001747</name>
</gene>
<dbReference type="EMBL" id="JASBWS010000011">
    <property type="protein sequence ID" value="KAJ9113724.1"/>
    <property type="molecule type" value="Genomic_DNA"/>
</dbReference>
<accession>A0ACC2WPN7</accession>
<protein>
    <submittedName>
        <fullName evidence="1">Uncharacterized protein</fullName>
    </submittedName>
</protein>
<evidence type="ECO:0000313" key="1">
    <source>
        <dbReference type="EMBL" id="KAJ9113724.1"/>
    </source>
</evidence>
<sequence length="341" mass="37612">MGSHLKACIHLAYKTRNFRLNTTDGQSLGAWHILPQSVYRQAIADTTDHAKETPFAPLRPFEEEVFESSLRKRDTVIYFHGNACNRGTPHRVQSCMAFSNKLDVNVISIDYRGYGDSTGTPSEDGLLIDAQTAWEYVNRHAMTCDGKETRVEEGRTVVVVGHSLGTAVASRLVGHLADRGVNPKAVVLIAPFTSLPELLTTPLTLIPSFYELLVKFLKDTWMSKEHLIKTKAPVLIIHARDDHDIPASHSARLFELLSNSRSRAGNVESPKITHREGWGSIALHTGDQQEGGQSQAVVYFEADHGAHNRVGGGEGVVELMRAFLNSETVQAMEYSVTGGIR</sequence>
<evidence type="ECO:0000313" key="2">
    <source>
        <dbReference type="Proteomes" id="UP001230649"/>
    </source>
</evidence>
<dbReference type="Proteomes" id="UP001230649">
    <property type="component" value="Unassembled WGS sequence"/>
</dbReference>
<proteinExistence type="predicted"/>
<organism evidence="1 2">
    <name type="scientific">Naganishia adeliensis</name>
    <dbReference type="NCBI Taxonomy" id="92952"/>
    <lineage>
        <taxon>Eukaryota</taxon>
        <taxon>Fungi</taxon>
        <taxon>Dikarya</taxon>
        <taxon>Basidiomycota</taxon>
        <taxon>Agaricomycotina</taxon>
        <taxon>Tremellomycetes</taxon>
        <taxon>Filobasidiales</taxon>
        <taxon>Filobasidiaceae</taxon>
        <taxon>Naganishia</taxon>
    </lineage>
</organism>
<reference evidence="1" key="1">
    <citation type="submission" date="2023-04" db="EMBL/GenBank/DDBJ databases">
        <title>Draft Genome sequencing of Naganishia species isolated from polar environments using Oxford Nanopore Technology.</title>
        <authorList>
            <person name="Leo P."/>
            <person name="Venkateswaran K."/>
        </authorList>
    </citation>
    <scope>NUCLEOTIDE SEQUENCE</scope>
    <source>
        <strain evidence="1">MNA-CCFEE 5262</strain>
    </source>
</reference>
<name>A0ACC2WPN7_9TREE</name>
<comment type="caution">
    <text evidence="1">The sequence shown here is derived from an EMBL/GenBank/DDBJ whole genome shotgun (WGS) entry which is preliminary data.</text>
</comment>
<keyword evidence="2" id="KW-1185">Reference proteome</keyword>